<dbReference type="InterPro" id="IPR036259">
    <property type="entry name" value="MFS_trans_sf"/>
</dbReference>
<dbReference type="EMBL" id="VWPV01074267">
    <property type="protein sequence ID" value="NWH68616.1"/>
    <property type="molecule type" value="Genomic_DNA"/>
</dbReference>
<evidence type="ECO:0000256" key="1">
    <source>
        <dbReference type="ARBA" id="ARBA00004141"/>
    </source>
</evidence>
<dbReference type="GO" id="GO:0016020">
    <property type="term" value="C:membrane"/>
    <property type="evidence" value="ECO:0007669"/>
    <property type="project" value="UniProtKB-SubCell"/>
</dbReference>
<evidence type="ECO:0000256" key="2">
    <source>
        <dbReference type="SAM" id="Phobius"/>
    </source>
</evidence>
<dbReference type="PANTHER" id="PTHR11360">
    <property type="entry name" value="MONOCARBOXYLATE TRANSPORTER"/>
    <property type="match status" value="1"/>
</dbReference>
<dbReference type="Gene3D" id="1.20.1250.20">
    <property type="entry name" value="MFS general substrate transporter like domains"/>
    <property type="match status" value="1"/>
</dbReference>
<sequence>LALSGVSVAGLALGPLVPVLLDAYGWRGTFLLLAAASFNLVPAGALLHPPGTSASPPPPPPPRAIWRLLRRRAFLRYAMAFVLVDAGYYVPWVHGE</sequence>
<feature type="non-terminal residue" evidence="3">
    <location>
        <position position="1"/>
    </location>
</feature>
<evidence type="ECO:0000313" key="3">
    <source>
        <dbReference type="EMBL" id="NWH68616.1"/>
    </source>
</evidence>
<keyword evidence="2" id="KW-1133">Transmembrane helix</keyword>
<dbReference type="PANTHER" id="PTHR11360:SF19">
    <property type="entry name" value="MONOCARBOXYLATE TRANSPORTER 13"/>
    <property type="match status" value="1"/>
</dbReference>
<feature type="non-terminal residue" evidence="3">
    <location>
        <position position="96"/>
    </location>
</feature>
<keyword evidence="2" id="KW-0472">Membrane</keyword>
<keyword evidence="4" id="KW-1185">Reference proteome</keyword>
<reference evidence="3 4" key="1">
    <citation type="submission" date="2019-09" db="EMBL/GenBank/DDBJ databases">
        <title>Bird 10,000 Genomes (B10K) Project - Family phase.</title>
        <authorList>
            <person name="Zhang G."/>
        </authorList>
    </citation>
    <scope>NUCLEOTIDE SEQUENCE [LARGE SCALE GENOMIC DNA]</scope>
    <source>
        <strain evidence="3">B10K-CU-031-07</strain>
        <tissue evidence="3">Muscle</tissue>
    </source>
</reference>
<dbReference type="AlphaFoldDB" id="A0A7K4JTF9"/>
<organism evidence="3 4">
    <name type="scientific">Geococcyx californianus</name>
    <name type="common">Greater roadrunner</name>
    <name type="synonym">Saurothera californiana</name>
    <dbReference type="NCBI Taxonomy" id="8947"/>
    <lineage>
        <taxon>Eukaryota</taxon>
        <taxon>Metazoa</taxon>
        <taxon>Chordata</taxon>
        <taxon>Craniata</taxon>
        <taxon>Vertebrata</taxon>
        <taxon>Euteleostomi</taxon>
        <taxon>Archelosauria</taxon>
        <taxon>Archosauria</taxon>
        <taxon>Dinosauria</taxon>
        <taxon>Saurischia</taxon>
        <taxon>Theropoda</taxon>
        <taxon>Coelurosauria</taxon>
        <taxon>Aves</taxon>
        <taxon>Neognathae</taxon>
        <taxon>Neoaves</taxon>
        <taxon>Otidimorphae</taxon>
        <taxon>Cuculiformes</taxon>
        <taxon>Neomorphidae</taxon>
        <taxon>Geococcyx</taxon>
    </lineage>
</organism>
<proteinExistence type="predicted"/>
<comment type="caution">
    <text evidence="3">The sequence shown here is derived from an EMBL/GenBank/DDBJ whole genome shotgun (WGS) entry which is preliminary data.</text>
</comment>
<dbReference type="GO" id="GO:0008028">
    <property type="term" value="F:monocarboxylic acid transmembrane transporter activity"/>
    <property type="evidence" value="ECO:0007669"/>
    <property type="project" value="TreeGrafter"/>
</dbReference>
<keyword evidence="2" id="KW-0812">Transmembrane</keyword>
<dbReference type="Proteomes" id="UP000531151">
    <property type="component" value="Unassembled WGS sequence"/>
</dbReference>
<comment type="subcellular location">
    <subcellularLocation>
        <location evidence="1">Membrane</location>
        <topology evidence="1">Multi-pass membrane protein</topology>
    </subcellularLocation>
</comment>
<dbReference type="SUPFAM" id="SSF103473">
    <property type="entry name" value="MFS general substrate transporter"/>
    <property type="match status" value="1"/>
</dbReference>
<accession>A0A7K4JTF9</accession>
<name>A0A7K4JTF9_GEOCA</name>
<gene>
    <name evidence="3" type="primary">Slc16a11</name>
    <name evidence="3" type="ORF">GEOCAL_R14191</name>
</gene>
<evidence type="ECO:0000313" key="4">
    <source>
        <dbReference type="Proteomes" id="UP000531151"/>
    </source>
</evidence>
<dbReference type="InterPro" id="IPR050327">
    <property type="entry name" value="Proton-linked_MCT"/>
</dbReference>
<protein>
    <submittedName>
        <fullName evidence="3">MOT11 protein</fullName>
    </submittedName>
</protein>
<feature type="transmembrane region" description="Helical" evidence="2">
    <location>
        <begin position="73"/>
        <end position="90"/>
    </location>
</feature>